<dbReference type="SUPFAM" id="SSF54593">
    <property type="entry name" value="Glyoxalase/Bleomycin resistance protein/Dihydroxybiphenyl dioxygenase"/>
    <property type="match status" value="1"/>
</dbReference>
<sequence length="141" mass="15796">MATRVRVVIDCAEPEKLAEFWAQVLGYEVQDPPHGYPTWEDFLRARGVPASEWSAVIDPDGIGPGICLRRVPEPKTAKNRVHLDLAVSGGPDAPTEARRERIFEEAARLETFGATQQRAVEDWSGLWVIMQDPEGNEFCLH</sequence>
<accession>A0A8J3WZR8</accession>
<proteinExistence type="predicted"/>
<comment type="caution">
    <text evidence="2">The sequence shown here is derived from an EMBL/GenBank/DDBJ whole genome shotgun (WGS) entry which is preliminary data.</text>
</comment>
<organism evidence="2 3">
    <name type="scientific">Planosporangium mesophilum</name>
    <dbReference type="NCBI Taxonomy" id="689768"/>
    <lineage>
        <taxon>Bacteria</taxon>
        <taxon>Bacillati</taxon>
        <taxon>Actinomycetota</taxon>
        <taxon>Actinomycetes</taxon>
        <taxon>Micromonosporales</taxon>
        <taxon>Micromonosporaceae</taxon>
        <taxon>Planosporangium</taxon>
    </lineage>
</organism>
<dbReference type="CDD" id="cd06587">
    <property type="entry name" value="VOC"/>
    <property type="match status" value="1"/>
</dbReference>
<dbReference type="EMBL" id="BOON01000015">
    <property type="protein sequence ID" value="GII21936.1"/>
    <property type="molecule type" value="Genomic_DNA"/>
</dbReference>
<dbReference type="Gene3D" id="3.10.180.10">
    <property type="entry name" value="2,3-Dihydroxybiphenyl 1,2-Dioxygenase, domain 1"/>
    <property type="match status" value="1"/>
</dbReference>
<dbReference type="Proteomes" id="UP000599074">
    <property type="component" value="Unassembled WGS sequence"/>
</dbReference>
<gene>
    <name evidence="2" type="ORF">Pme01_15330</name>
</gene>
<evidence type="ECO:0000313" key="2">
    <source>
        <dbReference type="EMBL" id="GII21936.1"/>
    </source>
</evidence>
<protein>
    <submittedName>
        <fullName evidence="2">Glyoxalase</fullName>
    </submittedName>
</protein>
<dbReference type="AlphaFoldDB" id="A0A8J3WZR8"/>
<dbReference type="PANTHER" id="PTHR35908:SF1">
    <property type="entry name" value="CONSERVED PROTEIN"/>
    <property type="match status" value="1"/>
</dbReference>
<dbReference type="InterPro" id="IPR029068">
    <property type="entry name" value="Glyas_Bleomycin-R_OHBP_Dase"/>
</dbReference>
<reference evidence="2" key="1">
    <citation type="submission" date="2021-01" db="EMBL/GenBank/DDBJ databases">
        <title>Whole genome shotgun sequence of Planosporangium mesophilum NBRC 109066.</title>
        <authorList>
            <person name="Komaki H."/>
            <person name="Tamura T."/>
        </authorList>
    </citation>
    <scope>NUCLEOTIDE SEQUENCE</scope>
    <source>
        <strain evidence="2">NBRC 109066</strain>
    </source>
</reference>
<evidence type="ECO:0000259" key="1">
    <source>
        <dbReference type="Pfam" id="PF18029"/>
    </source>
</evidence>
<evidence type="ECO:0000313" key="3">
    <source>
        <dbReference type="Proteomes" id="UP000599074"/>
    </source>
</evidence>
<name>A0A8J3WZR8_9ACTN</name>
<dbReference type="InterPro" id="IPR041581">
    <property type="entry name" value="Glyoxalase_6"/>
</dbReference>
<feature type="domain" description="Glyoxalase-like" evidence="1">
    <location>
        <begin position="7"/>
        <end position="140"/>
    </location>
</feature>
<dbReference type="RefSeq" id="WP_168114895.1">
    <property type="nucleotide sequence ID" value="NZ_BOON01000015.1"/>
</dbReference>
<dbReference type="PANTHER" id="PTHR35908">
    <property type="entry name" value="HYPOTHETICAL FUSION PROTEIN"/>
    <property type="match status" value="1"/>
</dbReference>
<dbReference type="Pfam" id="PF18029">
    <property type="entry name" value="Glyoxalase_6"/>
    <property type="match status" value="1"/>
</dbReference>
<keyword evidence="3" id="KW-1185">Reference proteome</keyword>